<accession>S8AHW5</accession>
<dbReference type="EMBL" id="KB644408">
    <property type="protein sequence ID" value="EPS25298.1"/>
    <property type="molecule type" value="Genomic_DNA"/>
</dbReference>
<dbReference type="STRING" id="933388.S8AHW5"/>
<dbReference type="eggNOG" id="ENOG502SSR5">
    <property type="taxonomic scope" value="Eukaryota"/>
</dbReference>
<feature type="domain" description="F-box" evidence="1">
    <location>
        <begin position="4"/>
        <end position="36"/>
    </location>
</feature>
<dbReference type="PhylomeDB" id="S8AHW5"/>
<dbReference type="Gene3D" id="1.20.1280.50">
    <property type="match status" value="1"/>
</dbReference>
<proteinExistence type="predicted"/>
<evidence type="ECO:0000313" key="3">
    <source>
        <dbReference type="Proteomes" id="UP000019376"/>
    </source>
</evidence>
<dbReference type="AlphaFoldDB" id="S8AHW5"/>
<evidence type="ECO:0000313" key="2">
    <source>
        <dbReference type="EMBL" id="EPS25298.1"/>
    </source>
</evidence>
<dbReference type="Proteomes" id="UP000019376">
    <property type="component" value="Unassembled WGS sequence"/>
</dbReference>
<gene>
    <name evidence="2" type="ORF">PDE_00231</name>
</gene>
<dbReference type="SUPFAM" id="SSF81383">
    <property type="entry name" value="F-box domain"/>
    <property type="match status" value="1"/>
</dbReference>
<dbReference type="OrthoDB" id="3800738at2759"/>
<dbReference type="HOGENOM" id="CLU_997848_0_0_1"/>
<dbReference type="InterPro" id="IPR001810">
    <property type="entry name" value="F-box_dom"/>
</dbReference>
<name>S8AHW5_PENO1</name>
<protein>
    <recommendedName>
        <fullName evidence="1">F-box domain-containing protein</fullName>
    </recommendedName>
</protein>
<evidence type="ECO:0000259" key="1">
    <source>
        <dbReference type="Pfam" id="PF12937"/>
    </source>
</evidence>
<reference evidence="2 3" key="1">
    <citation type="journal article" date="2013" name="PLoS ONE">
        <title>Genomic and secretomic analyses reveal unique features of the lignocellulolytic enzyme system of Penicillium decumbens.</title>
        <authorList>
            <person name="Liu G."/>
            <person name="Zhang L."/>
            <person name="Wei X."/>
            <person name="Zou G."/>
            <person name="Qin Y."/>
            <person name="Ma L."/>
            <person name="Li J."/>
            <person name="Zheng H."/>
            <person name="Wang S."/>
            <person name="Wang C."/>
            <person name="Xun L."/>
            <person name="Zhao G.-P."/>
            <person name="Zhou Z."/>
            <person name="Qu Y."/>
        </authorList>
    </citation>
    <scope>NUCLEOTIDE SEQUENCE [LARGE SCALE GENOMIC DNA]</scope>
    <source>
        <strain evidence="3">114-2 / CGMCC 5302</strain>
    </source>
</reference>
<organism evidence="2 3">
    <name type="scientific">Penicillium oxalicum (strain 114-2 / CGMCC 5302)</name>
    <name type="common">Penicillium decumbens</name>
    <dbReference type="NCBI Taxonomy" id="933388"/>
    <lineage>
        <taxon>Eukaryota</taxon>
        <taxon>Fungi</taxon>
        <taxon>Dikarya</taxon>
        <taxon>Ascomycota</taxon>
        <taxon>Pezizomycotina</taxon>
        <taxon>Eurotiomycetes</taxon>
        <taxon>Eurotiomycetidae</taxon>
        <taxon>Eurotiales</taxon>
        <taxon>Aspergillaceae</taxon>
        <taxon>Penicillium</taxon>
    </lineage>
</organism>
<sequence>MGTTELLELILLQLDTRSILKAQQVCQRWRQTILHSVQLQQALYTKPAKGSPTKRTINHLMEETVLPQLLLRSRNYVIPGRWPNFEPCFRPEAGWRKMLPQQPPASSIGVIEIEQHEKYRFSKLAVKPGSLRMEHILEAVENGVLMPTPNHRVFWTTVARSLNFEIWGQNWVPTDESSEEDTSIIPINFGVDWDTLRLDIASTCLAQADCDIVVVSEWSHHLFQKKNCGCQKTSLDHWLENSFGQCDVLTARFPRRLNVS</sequence>
<dbReference type="InterPro" id="IPR036047">
    <property type="entry name" value="F-box-like_dom_sf"/>
</dbReference>
<dbReference type="Pfam" id="PF12937">
    <property type="entry name" value="F-box-like"/>
    <property type="match status" value="1"/>
</dbReference>
<keyword evidence="3" id="KW-1185">Reference proteome</keyword>